<feature type="transmembrane region" description="Helical" evidence="2">
    <location>
        <begin position="6"/>
        <end position="25"/>
    </location>
</feature>
<proteinExistence type="predicted"/>
<evidence type="ECO:0000256" key="2">
    <source>
        <dbReference type="SAM" id="Phobius"/>
    </source>
</evidence>
<keyword evidence="4" id="KW-1185">Reference proteome</keyword>
<accession>A0A0B2K0X3</accession>
<evidence type="ECO:0000256" key="1">
    <source>
        <dbReference type="SAM" id="MobiDB-lite"/>
    </source>
</evidence>
<keyword evidence="2" id="KW-1133">Transmembrane helix</keyword>
<dbReference type="Proteomes" id="UP000030993">
    <property type="component" value="Unassembled WGS sequence"/>
</dbReference>
<sequence>MLIKLLLGGTFIVWIALTIAITLWWRNKFVYIYGGDGAVWKSWYGTLIGAGLFSMIIVGVIAYPLTWMDQNCPYLPDVLAVCGIGYYLVKRKKNPEGDNAKQELQATGDTASKEDNNGDKE</sequence>
<reference evidence="3 4" key="1">
    <citation type="journal article" date="2013" name="PLoS ONE">
        <title>Identification and characterization of three novel lipases belonging to families II and V from Anaerovibrio lipolyticus 5ST.</title>
        <authorList>
            <person name="Prive F."/>
            <person name="Kaderbhai N.N."/>
            <person name="Girdwood S."/>
            <person name="Worgan H.J."/>
            <person name="Pinloche E."/>
            <person name="Scollan N.D."/>
            <person name="Huws S.A."/>
            <person name="Newbold C.J."/>
        </authorList>
    </citation>
    <scope>NUCLEOTIDE SEQUENCE [LARGE SCALE GENOMIC DNA]</scope>
    <source>
        <strain evidence="3 4">5S</strain>
    </source>
</reference>
<feature type="region of interest" description="Disordered" evidence="1">
    <location>
        <begin position="98"/>
        <end position="121"/>
    </location>
</feature>
<protein>
    <submittedName>
        <fullName evidence="3">Uncharacterized protein</fullName>
    </submittedName>
</protein>
<evidence type="ECO:0000313" key="3">
    <source>
        <dbReference type="EMBL" id="KHM52593.1"/>
    </source>
</evidence>
<evidence type="ECO:0000313" key="4">
    <source>
        <dbReference type="Proteomes" id="UP000030993"/>
    </source>
</evidence>
<gene>
    <name evidence="3" type="ORF">NZ47_03880</name>
</gene>
<dbReference type="RefSeq" id="WP_039206666.1">
    <property type="nucleotide sequence ID" value="NZ_JSCE01000081.1"/>
</dbReference>
<keyword evidence="2" id="KW-0472">Membrane</keyword>
<feature type="transmembrane region" description="Helical" evidence="2">
    <location>
        <begin position="46"/>
        <end position="67"/>
    </location>
</feature>
<dbReference type="AlphaFoldDB" id="A0A0B2K0X3"/>
<feature type="compositionally biased region" description="Basic and acidic residues" evidence="1">
    <location>
        <begin position="111"/>
        <end position="121"/>
    </location>
</feature>
<comment type="caution">
    <text evidence="3">The sequence shown here is derived from an EMBL/GenBank/DDBJ whole genome shotgun (WGS) entry which is preliminary data.</text>
</comment>
<keyword evidence="2" id="KW-0812">Transmembrane</keyword>
<name>A0A0B2K0X3_9FIRM</name>
<organism evidence="3 4">
    <name type="scientific">Anaerovibrio lipolyticus</name>
    <dbReference type="NCBI Taxonomy" id="82374"/>
    <lineage>
        <taxon>Bacteria</taxon>
        <taxon>Bacillati</taxon>
        <taxon>Bacillota</taxon>
        <taxon>Negativicutes</taxon>
        <taxon>Selenomonadales</taxon>
        <taxon>Selenomonadaceae</taxon>
        <taxon>Anaerovibrio</taxon>
    </lineage>
</organism>
<dbReference type="EMBL" id="JSCE01000081">
    <property type="protein sequence ID" value="KHM52593.1"/>
    <property type="molecule type" value="Genomic_DNA"/>
</dbReference>